<sequence>MRDHHVERALAIRQGGSCRVDHVDRRVWGVDNVTADWRGEIIDVDTTARCLRHSKLRYHHGGRDRCCVVSCCRGGWRMRPAVVASSNACFRRRAEKSDDLCRASIHRLRHFFTNRAHAPARGTRADRRPLPGLHARGAGGAGVTMTSIAIKLRVFDTITSDSAVDTG</sequence>
<proteinExistence type="predicted"/>
<accession>J7FE27</accession>
<protein>
    <submittedName>
        <fullName evidence="1">Putative regulator</fullName>
    </submittedName>
</protein>
<reference evidence="1" key="1">
    <citation type="submission" date="2012-06" db="EMBL/GenBank/DDBJ databases">
        <title>Biosynthesis of the Respiratory Toxin Bongkrekic Acid in the Pathogenic Bacterium Burkholderia gladioli.</title>
        <authorList>
            <person name="Moebius N."/>
            <person name="Ross C."/>
            <person name="Scherlach K."/>
            <person name="Rohm B."/>
            <person name="Roth M."/>
            <person name="Hertweck C."/>
        </authorList>
    </citation>
    <scope>NUCLEOTIDE SEQUENCE</scope>
    <source>
        <strain evidence="1">DMSZ11318</strain>
    </source>
</reference>
<organism evidence="1">
    <name type="scientific">Burkholderia gladioli</name>
    <name type="common">Pseudomonas marginata</name>
    <name type="synonym">Phytomonas marginata</name>
    <dbReference type="NCBI Taxonomy" id="28095"/>
    <lineage>
        <taxon>Bacteria</taxon>
        <taxon>Pseudomonadati</taxon>
        <taxon>Pseudomonadota</taxon>
        <taxon>Betaproteobacteria</taxon>
        <taxon>Burkholderiales</taxon>
        <taxon>Burkholderiaceae</taxon>
        <taxon>Burkholderia</taxon>
    </lineage>
</organism>
<dbReference type="AlphaFoldDB" id="J7FE27"/>
<name>J7FE27_BURGA</name>
<dbReference type="EMBL" id="JX173632">
    <property type="protein sequence ID" value="AFN27474.1"/>
    <property type="molecule type" value="Genomic_DNA"/>
</dbReference>
<evidence type="ECO:0000313" key="1">
    <source>
        <dbReference type="EMBL" id="AFN27474.1"/>
    </source>
</evidence>